<comment type="caution">
    <text evidence="2">The sequence shown here is derived from an EMBL/GenBank/DDBJ whole genome shotgun (WGS) entry which is preliminary data.</text>
</comment>
<keyword evidence="1" id="KW-0472">Membrane</keyword>
<sequence length="176" mass="21007">MKIGTKSLLFGAHNIIIHPVLVFIAWWRLYGFPFDPRLWIAFLVHDWGYFGKSDMDGSEGETHVELGARIMRIFGRRWEEFARHHSRYYSRRDGVQPSQLCYADKLALCCEWPRFYLFRTRITGELCEYMALSEVGGKYSCKEYMTRMIDTPQSWFSAVRCFTLRYVAEHYRHGHR</sequence>
<organism evidence="2 3">
    <name type="scientific">Alistipes intestinihominis</name>
    <dbReference type="NCBI Taxonomy" id="3133172"/>
    <lineage>
        <taxon>Bacteria</taxon>
        <taxon>Pseudomonadati</taxon>
        <taxon>Bacteroidota</taxon>
        <taxon>Bacteroidia</taxon>
        <taxon>Bacteroidales</taxon>
        <taxon>Rikenellaceae</taxon>
        <taxon>Alistipes</taxon>
    </lineage>
</organism>
<name>A0ABV1H0S9_9BACT</name>
<keyword evidence="3" id="KW-1185">Reference proteome</keyword>
<dbReference type="GeneID" id="78180533"/>
<keyword evidence="1" id="KW-0812">Transmembrane</keyword>
<evidence type="ECO:0000313" key="3">
    <source>
        <dbReference type="Proteomes" id="UP001460202"/>
    </source>
</evidence>
<dbReference type="Proteomes" id="UP001460202">
    <property type="component" value="Unassembled WGS sequence"/>
</dbReference>
<keyword evidence="1" id="KW-1133">Transmembrane helix</keyword>
<dbReference type="RefSeq" id="WP_129651722.1">
    <property type="nucleotide sequence ID" value="NZ_JBBMFL010000028.1"/>
</dbReference>
<reference evidence="2 3" key="1">
    <citation type="submission" date="2024-03" db="EMBL/GenBank/DDBJ databases">
        <title>Human intestinal bacterial collection.</title>
        <authorList>
            <person name="Pauvert C."/>
            <person name="Hitch T.C.A."/>
            <person name="Clavel T."/>
        </authorList>
    </citation>
    <scope>NUCLEOTIDE SEQUENCE [LARGE SCALE GENOMIC DNA]</scope>
    <source>
        <strain evidence="2 3">CLA-KB-H122</strain>
    </source>
</reference>
<protein>
    <recommendedName>
        <fullName evidence="4">HD domain-containing protein</fullName>
    </recommendedName>
</protein>
<dbReference type="EMBL" id="JBBMFL010000028">
    <property type="protein sequence ID" value="MEQ2546275.1"/>
    <property type="molecule type" value="Genomic_DNA"/>
</dbReference>
<evidence type="ECO:0000313" key="2">
    <source>
        <dbReference type="EMBL" id="MEQ2546275.1"/>
    </source>
</evidence>
<proteinExistence type="predicted"/>
<feature type="transmembrane region" description="Helical" evidence="1">
    <location>
        <begin position="7"/>
        <end position="27"/>
    </location>
</feature>
<evidence type="ECO:0008006" key="4">
    <source>
        <dbReference type="Google" id="ProtNLM"/>
    </source>
</evidence>
<gene>
    <name evidence="2" type="ORF">WMO46_15125</name>
</gene>
<accession>A0ABV1H0S9</accession>
<evidence type="ECO:0000256" key="1">
    <source>
        <dbReference type="SAM" id="Phobius"/>
    </source>
</evidence>